<evidence type="ECO:0000313" key="2">
    <source>
        <dbReference type="Proteomes" id="UP000054279"/>
    </source>
</evidence>
<proteinExistence type="predicted"/>
<protein>
    <submittedName>
        <fullName evidence="1">Unplaced genomic scaffold SPHSTscaffold_357, whole genome shotgun sequence</fullName>
    </submittedName>
</protein>
<organism evidence="1 2">
    <name type="scientific">Sphaerobolus stellatus (strain SS14)</name>
    <dbReference type="NCBI Taxonomy" id="990650"/>
    <lineage>
        <taxon>Eukaryota</taxon>
        <taxon>Fungi</taxon>
        <taxon>Dikarya</taxon>
        <taxon>Basidiomycota</taxon>
        <taxon>Agaricomycotina</taxon>
        <taxon>Agaricomycetes</taxon>
        <taxon>Phallomycetidae</taxon>
        <taxon>Geastrales</taxon>
        <taxon>Sphaerobolaceae</taxon>
        <taxon>Sphaerobolus</taxon>
    </lineage>
</organism>
<dbReference type="EMBL" id="KN837432">
    <property type="protein sequence ID" value="KIJ25132.1"/>
    <property type="molecule type" value="Genomic_DNA"/>
</dbReference>
<keyword evidence="2" id="KW-1185">Reference proteome</keyword>
<dbReference type="AlphaFoldDB" id="A0A0C9U7R4"/>
<reference evidence="1 2" key="1">
    <citation type="submission" date="2014-06" db="EMBL/GenBank/DDBJ databases">
        <title>Evolutionary Origins and Diversification of the Mycorrhizal Mutualists.</title>
        <authorList>
            <consortium name="DOE Joint Genome Institute"/>
            <consortium name="Mycorrhizal Genomics Consortium"/>
            <person name="Kohler A."/>
            <person name="Kuo A."/>
            <person name="Nagy L.G."/>
            <person name="Floudas D."/>
            <person name="Copeland A."/>
            <person name="Barry K.W."/>
            <person name="Cichocki N."/>
            <person name="Veneault-Fourrey C."/>
            <person name="LaButti K."/>
            <person name="Lindquist E.A."/>
            <person name="Lipzen A."/>
            <person name="Lundell T."/>
            <person name="Morin E."/>
            <person name="Murat C."/>
            <person name="Riley R."/>
            <person name="Ohm R."/>
            <person name="Sun H."/>
            <person name="Tunlid A."/>
            <person name="Henrissat B."/>
            <person name="Grigoriev I.V."/>
            <person name="Hibbett D.S."/>
            <person name="Martin F."/>
        </authorList>
    </citation>
    <scope>NUCLEOTIDE SEQUENCE [LARGE SCALE GENOMIC DNA]</scope>
    <source>
        <strain evidence="1 2">SS14</strain>
    </source>
</reference>
<sequence length="116" mass="12904">MSIWLSVYGLNGQTILDFLVYSKSILLSLNARHAIQNTEMPTWFSTTTLALDHIQAQADDSLVRNIIQSIRRDRIGGSASRITVPEELHFRNSGLYSGHLSLCPDADAPDIKDCSE</sequence>
<gene>
    <name evidence="1" type="ORF">M422DRAFT_273952</name>
</gene>
<name>A0A0C9U7R4_SPHS4</name>
<dbReference type="Proteomes" id="UP000054279">
    <property type="component" value="Unassembled WGS sequence"/>
</dbReference>
<accession>A0A0C9U7R4</accession>
<evidence type="ECO:0000313" key="1">
    <source>
        <dbReference type="EMBL" id="KIJ25132.1"/>
    </source>
</evidence>
<dbReference type="HOGENOM" id="CLU_2098385_0_0_1"/>